<reference evidence="1 2" key="1">
    <citation type="submission" date="2016-06" db="EMBL/GenBank/DDBJ databases">
        <authorList>
            <person name="Kjaerup R.B."/>
            <person name="Dalgaard T.S."/>
            <person name="Juul-Madsen H.R."/>
        </authorList>
    </citation>
    <scope>NUCLEOTIDE SEQUENCE [LARGE SCALE GENOMIC DNA]</scope>
    <source>
        <strain evidence="1">LMG947</strain>
    </source>
</reference>
<protein>
    <submittedName>
        <fullName evidence="1">Uncharacterized protein</fullName>
    </submittedName>
</protein>
<accession>A0A1C3NIP6</accession>
<evidence type="ECO:0000313" key="2">
    <source>
        <dbReference type="Proteomes" id="UP000092503"/>
    </source>
</evidence>
<gene>
    <name evidence="1" type="ORF">XBLMG947_1049</name>
</gene>
<name>A0A1C3NIP6_9XANT</name>
<organism evidence="1 2">
    <name type="scientific">Xanthomonas bromi</name>
    <dbReference type="NCBI Taxonomy" id="56449"/>
    <lineage>
        <taxon>Bacteria</taxon>
        <taxon>Pseudomonadati</taxon>
        <taxon>Pseudomonadota</taxon>
        <taxon>Gammaproteobacteria</taxon>
        <taxon>Lysobacterales</taxon>
        <taxon>Lysobacteraceae</taxon>
        <taxon>Xanthomonas</taxon>
    </lineage>
</organism>
<dbReference type="AlphaFoldDB" id="A0A1C3NIP6"/>
<dbReference type="Proteomes" id="UP000092503">
    <property type="component" value="Unassembled WGS sequence"/>
</dbReference>
<proteinExistence type="predicted"/>
<dbReference type="EMBL" id="FLTX01000013">
    <property type="protein sequence ID" value="SBV50271.1"/>
    <property type="molecule type" value="Genomic_DNA"/>
</dbReference>
<sequence length="187" mass="20521">MARAARWDALPGERHPGAIVTELTRRRRKHRTAKDIVAEVTGVRTCIALAAGNRCVRGRYHPPTLQHARRQTSGRDANGCALRRMQRAGTAACGCARQYVNAASRWLLLSCVVSARLHGVVAVLQTCNDSVVSQAGHHVEHADSWRCVKCTAYRRMQRACAARTARRCACRAVLASAVVQPVVQSFL</sequence>
<evidence type="ECO:0000313" key="1">
    <source>
        <dbReference type="EMBL" id="SBV50271.1"/>
    </source>
</evidence>